<keyword evidence="3" id="KW-1185">Reference proteome</keyword>
<proteinExistence type="inferred from homology"/>
<comment type="caution">
    <text evidence="2">The sequence shown here is derived from an EMBL/GenBank/DDBJ whole genome shotgun (WGS) entry which is preliminary data.</text>
</comment>
<dbReference type="Proteomes" id="UP000305546">
    <property type="component" value="Unassembled WGS sequence"/>
</dbReference>
<keyword evidence="2" id="KW-0413">Isomerase</keyword>
<dbReference type="PANTHER" id="PTHR42964">
    <property type="entry name" value="ENOYL-COA HYDRATASE"/>
    <property type="match status" value="1"/>
</dbReference>
<comment type="similarity">
    <text evidence="1">Belongs to the enoyl-CoA hydratase/isomerase family.</text>
</comment>
<accession>A0A5C4M827</accession>
<dbReference type="RefSeq" id="WP_139096142.1">
    <property type="nucleotide sequence ID" value="NZ_VDFW01000005.1"/>
</dbReference>
<dbReference type="AlphaFoldDB" id="A0A5C4M827"/>
<reference evidence="2 3" key="1">
    <citation type="submission" date="2019-06" db="EMBL/GenBank/DDBJ databases">
        <title>Amycolatopsis alkalitolerans sp. nov., isolated from Gastrodia elata Blume.</title>
        <authorList>
            <person name="Narsing Rao M.P."/>
            <person name="Li W.J."/>
        </authorList>
    </citation>
    <scope>NUCLEOTIDE SEQUENCE [LARGE SCALE GENOMIC DNA]</scope>
    <source>
        <strain evidence="2 3">SYSUP0005</strain>
    </source>
</reference>
<gene>
    <name evidence="2" type="ORF">FG385_08955</name>
</gene>
<dbReference type="Gene3D" id="3.90.226.10">
    <property type="entry name" value="2-enoyl-CoA Hydratase, Chain A, domain 1"/>
    <property type="match status" value="1"/>
</dbReference>
<dbReference type="InterPro" id="IPR001753">
    <property type="entry name" value="Enoyl-CoA_hydra/iso"/>
</dbReference>
<dbReference type="GO" id="GO:0016853">
    <property type="term" value="F:isomerase activity"/>
    <property type="evidence" value="ECO:0007669"/>
    <property type="project" value="UniProtKB-KW"/>
</dbReference>
<organism evidence="2 3">
    <name type="scientific">Amycolatopsis alkalitolerans</name>
    <dbReference type="NCBI Taxonomy" id="2547244"/>
    <lineage>
        <taxon>Bacteria</taxon>
        <taxon>Bacillati</taxon>
        <taxon>Actinomycetota</taxon>
        <taxon>Actinomycetes</taxon>
        <taxon>Pseudonocardiales</taxon>
        <taxon>Pseudonocardiaceae</taxon>
        <taxon>Amycolatopsis</taxon>
    </lineage>
</organism>
<dbReference type="OrthoDB" id="8452484at2"/>
<dbReference type="InterPro" id="IPR029045">
    <property type="entry name" value="ClpP/crotonase-like_dom_sf"/>
</dbReference>
<protein>
    <submittedName>
        <fullName evidence="2">Enoyl-CoA hydratase/isomerase family protein</fullName>
    </submittedName>
</protein>
<evidence type="ECO:0000313" key="2">
    <source>
        <dbReference type="EMBL" id="TNC27819.1"/>
    </source>
</evidence>
<sequence length="234" mass="24368">MPAPSAVGPNSPLDKRNALNEELVAALLTEITAAQGESTDLVVLRGEGQGFSAGFDLGGLEGQSDGDLLHRFVRIEQLLQAVHTAPFATLALAHGRVFGAGADLVCACSHRVAAPGTRFRFPGLAFGIVLGTRRLAGRVGADTARAIQAGGRTLDAAEAERTGLITAIADTPEWSEVVKTVEAEAGGITSTARAVFHRALADARPDEDMAHLVRTAAQPGLRDRISQYVGGGKR</sequence>
<dbReference type="PANTHER" id="PTHR42964:SF1">
    <property type="entry name" value="POLYKETIDE BIOSYNTHESIS ENOYL-COA HYDRATASE PKSH-RELATED"/>
    <property type="match status" value="1"/>
</dbReference>
<name>A0A5C4M827_9PSEU</name>
<dbReference type="EMBL" id="VDFW01000005">
    <property type="protein sequence ID" value="TNC27819.1"/>
    <property type="molecule type" value="Genomic_DNA"/>
</dbReference>
<dbReference type="CDD" id="cd06558">
    <property type="entry name" value="crotonase-like"/>
    <property type="match status" value="1"/>
</dbReference>
<dbReference type="Pfam" id="PF00378">
    <property type="entry name" value="ECH_1"/>
    <property type="match status" value="1"/>
</dbReference>
<evidence type="ECO:0000313" key="3">
    <source>
        <dbReference type="Proteomes" id="UP000305546"/>
    </source>
</evidence>
<dbReference type="InterPro" id="IPR051683">
    <property type="entry name" value="Enoyl-CoA_Hydratase/Isomerase"/>
</dbReference>
<evidence type="ECO:0000256" key="1">
    <source>
        <dbReference type="ARBA" id="ARBA00005254"/>
    </source>
</evidence>
<dbReference type="SUPFAM" id="SSF52096">
    <property type="entry name" value="ClpP/crotonase"/>
    <property type="match status" value="1"/>
</dbReference>